<feature type="domain" description="Glycosyl transferase CAP10" evidence="2">
    <location>
        <begin position="114"/>
        <end position="311"/>
    </location>
</feature>
<name>A0ABS6WLE2_9HYPH</name>
<accession>A0ABS6WLE2</accession>
<evidence type="ECO:0000313" key="3">
    <source>
        <dbReference type="EMBL" id="MBW3096776.1"/>
    </source>
</evidence>
<dbReference type="SMART" id="SM00672">
    <property type="entry name" value="CAP10"/>
    <property type="match status" value="1"/>
</dbReference>
<reference evidence="3" key="1">
    <citation type="submission" date="2021-07" db="EMBL/GenBank/DDBJ databases">
        <title>Pseudohoeflea marina sp. nov. a polyhydroxyalcanoate-producing bacterium.</title>
        <authorList>
            <person name="Zheng W."/>
            <person name="Yu S."/>
            <person name="Huang Y."/>
        </authorList>
    </citation>
    <scope>NUCLEOTIDE SEQUENCE</scope>
    <source>
        <strain evidence="3">DP4N28-3</strain>
    </source>
</reference>
<protein>
    <submittedName>
        <fullName evidence="3">Lipopolysaccharide biosynthesis protein</fullName>
    </submittedName>
</protein>
<comment type="caution">
    <text evidence="3">The sequence shown here is derived from an EMBL/GenBank/DDBJ whole genome shotgun (WGS) entry which is preliminary data.</text>
</comment>
<keyword evidence="1" id="KW-0808">Transferase</keyword>
<dbReference type="InterPro" id="IPR051091">
    <property type="entry name" value="O-Glucosyltr/Glycosyltrsf_90"/>
</dbReference>
<dbReference type="RefSeq" id="WP_219200629.1">
    <property type="nucleotide sequence ID" value="NZ_JAHWQX010000001.1"/>
</dbReference>
<dbReference type="Pfam" id="PF05686">
    <property type="entry name" value="Glyco_transf_90"/>
    <property type="match status" value="1"/>
</dbReference>
<keyword evidence="4" id="KW-1185">Reference proteome</keyword>
<evidence type="ECO:0000256" key="1">
    <source>
        <dbReference type="ARBA" id="ARBA00022679"/>
    </source>
</evidence>
<evidence type="ECO:0000313" key="4">
    <source>
        <dbReference type="Proteomes" id="UP001430804"/>
    </source>
</evidence>
<proteinExistence type="predicted"/>
<sequence>MDSFADEVWKLKRRLAYYGAAIARDVAPRSFYRYQRKHLFSALAQEFARPDPDFAIFERVNYYNKLTLGQTTMPRTRLRWISRRSSRYFYDLAQYLKYFPPHLRVDPLFGDITRVPDTPRLLKSRPIEGDNANSVVLNLDKLRHYKLYRDTRTWAQKKPTAVWRGRWIRNGRATLLDRYGADPGFDIGYVGKRETDLAPVPSLSPPEHMAYRYIISVEGNDVATNLKWIMASNSLCMMPRSRYETWFMEGKLVPDHHYVELRDDFSDLPEQIARCEADPAWAQAIVRNANAHVRKMLDGDNERLVSLLVLQKYFEATGQLPTSPFTEHFFQRSE</sequence>
<dbReference type="PANTHER" id="PTHR12203">
    <property type="entry name" value="KDEL LYS-ASP-GLU-LEU CONTAINING - RELATED"/>
    <property type="match status" value="1"/>
</dbReference>
<organism evidence="3 4">
    <name type="scientific">Pseudohoeflea coraliihabitans</name>
    <dbReference type="NCBI Taxonomy" id="2860393"/>
    <lineage>
        <taxon>Bacteria</taxon>
        <taxon>Pseudomonadati</taxon>
        <taxon>Pseudomonadota</taxon>
        <taxon>Alphaproteobacteria</taxon>
        <taxon>Hyphomicrobiales</taxon>
        <taxon>Rhizobiaceae</taxon>
        <taxon>Pseudohoeflea</taxon>
    </lineage>
</organism>
<evidence type="ECO:0000259" key="2">
    <source>
        <dbReference type="SMART" id="SM00672"/>
    </source>
</evidence>
<gene>
    <name evidence="3" type="ORF">KY465_05740</name>
</gene>
<dbReference type="EMBL" id="JAHWQX010000001">
    <property type="protein sequence ID" value="MBW3096776.1"/>
    <property type="molecule type" value="Genomic_DNA"/>
</dbReference>
<dbReference type="InterPro" id="IPR006598">
    <property type="entry name" value="CAP10"/>
</dbReference>
<dbReference type="Proteomes" id="UP001430804">
    <property type="component" value="Unassembled WGS sequence"/>
</dbReference>
<dbReference type="PANTHER" id="PTHR12203:SF35">
    <property type="entry name" value="PROTEIN O-GLUCOSYLTRANSFERASE 1"/>
    <property type="match status" value="1"/>
</dbReference>